<evidence type="ECO:0000256" key="2">
    <source>
        <dbReference type="ARBA" id="ARBA00022705"/>
    </source>
</evidence>
<protein>
    <recommendedName>
        <fullName evidence="9">DNA 5'-3' helicase</fullName>
        <ecNumber evidence="9">5.6.2.3</ecNumber>
    </recommendedName>
</protein>
<comment type="caution">
    <text evidence="13">The sequence shown here is derived from an EMBL/GenBank/DDBJ whole genome shotgun (WGS) entry which is preliminary data.</text>
</comment>
<dbReference type="InterPro" id="IPR020588">
    <property type="entry name" value="RecA_ATP-bd"/>
</dbReference>
<organism evidence="13 14">
    <name type="scientific">Ureaplasma ceti</name>
    <dbReference type="NCBI Taxonomy" id="3119530"/>
    <lineage>
        <taxon>Bacteria</taxon>
        <taxon>Bacillati</taxon>
        <taxon>Mycoplasmatota</taxon>
        <taxon>Mycoplasmoidales</taxon>
        <taxon>Mycoplasmoidaceae</taxon>
        <taxon>Ureaplasma</taxon>
    </lineage>
</organism>
<evidence type="ECO:0000256" key="9">
    <source>
        <dbReference type="ARBA" id="ARBA00044969"/>
    </source>
</evidence>
<keyword evidence="3" id="KW-0547">Nucleotide-binding</keyword>
<dbReference type="Gene3D" id="1.10.860.10">
    <property type="entry name" value="DNAb Helicase, Chain A"/>
    <property type="match status" value="1"/>
</dbReference>
<dbReference type="RefSeq" id="WP_353290014.1">
    <property type="nucleotide sequence ID" value="NZ_BAABQM010000004.1"/>
</dbReference>
<keyword evidence="14" id="KW-1185">Reference proteome</keyword>
<keyword evidence="6" id="KW-0067">ATP-binding</keyword>
<dbReference type="EC" id="5.6.2.3" evidence="9"/>
<evidence type="ECO:0000259" key="11">
    <source>
        <dbReference type="PROSITE" id="PS50162"/>
    </source>
</evidence>
<evidence type="ECO:0000256" key="8">
    <source>
        <dbReference type="ARBA" id="ARBA00023235"/>
    </source>
</evidence>
<dbReference type="InterPro" id="IPR007693">
    <property type="entry name" value="DNA_helicase_DnaB-like_N"/>
</dbReference>
<dbReference type="SUPFAM" id="SSF52540">
    <property type="entry name" value="P-loop containing nucleoside triphosphate hydrolases"/>
    <property type="match status" value="1"/>
</dbReference>
<dbReference type="InterPro" id="IPR027417">
    <property type="entry name" value="P-loop_NTPase"/>
</dbReference>
<dbReference type="PANTHER" id="PTHR30153:SF2">
    <property type="entry name" value="REPLICATIVE DNA HELICASE"/>
    <property type="match status" value="1"/>
</dbReference>
<evidence type="ECO:0000256" key="1">
    <source>
        <dbReference type="ARBA" id="ARBA00008428"/>
    </source>
</evidence>
<name>A0ABP9UCD4_9BACT</name>
<reference evidence="13" key="1">
    <citation type="submission" date="2024-02" db="EMBL/GenBank/DDBJ databases">
        <title>Draft genome sequence of new strains in genus Ureaplasma.</title>
        <authorList>
            <person name="Nakajima Y."/>
            <person name="Segawa T."/>
        </authorList>
    </citation>
    <scope>NUCLEOTIDE SEQUENCE [LARGE SCALE GENOMIC DNA]</scope>
    <source>
        <strain evidence="13">OM1</strain>
    </source>
</reference>
<comment type="similarity">
    <text evidence="1">Belongs to the helicase family. DnaB subfamily.</text>
</comment>
<accession>A0ABP9UCD4</accession>
<sequence length="476" mass="54354">MAFIDDDMNNDQFEDFSEELSVDILENEAELISALLTDDTARSEILSRCDTENFTDAEYRIIFANVKEMKELNLDISTDLVIQKIRRDQEIENKDQVVRKILNAIANYPIIDNLQTHILIQINKSTKVKLDNLAKRILDQKIDYMNSEAYFNDLQEQLMQIINSRNLNQMHMIKDYLAEFNKKLENIKLSKGQLTGTTSGFKALDKITNGFQPSDLIILAARPSIGKTALALNFLINAAKSLDKSKNEVVVMFSLEMGTDQLIQRMICSSIPLKSEVMRNGDWDERTGQLIEYAIQELQEMNILVDDKANVTILDIQASLQQIAKTNRIKLVVIDYLQLIETVGKNTNRVQEVGKISRTLKLLAKELQVPIIAIAQLSRKIEERKGDDRKPMLSDLRESGSIEQDADIVSFIDYKRDDIDETQINNDGLKKYKDIVTTNIYIEKHRNGQTGTIQLLFDKSTGLYMDVSPSDPYKGK</sequence>
<comment type="catalytic activity">
    <reaction evidence="10">
        <text>ATP + H2O = ADP + phosphate + H(+)</text>
        <dbReference type="Rhea" id="RHEA:13065"/>
        <dbReference type="ChEBI" id="CHEBI:15377"/>
        <dbReference type="ChEBI" id="CHEBI:15378"/>
        <dbReference type="ChEBI" id="CHEBI:30616"/>
        <dbReference type="ChEBI" id="CHEBI:43474"/>
        <dbReference type="ChEBI" id="CHEBI:456216"/>
        <dbReference type="EC" id="5.6.2.3"/>
    </reaction>
</comment>
<keyword evidence="4" id="KW-0378">Hydrolase</keyword>
<dbReference type="EMBL" id="BAABQM010000004">
    <property type="protein sequence ID" value="GAA5414853.1"/>
    <property type="molecule type" value="Genomic_DNA"/>
</dbReference>
<evidence type="ECO:0000256" key="7">
    <source>
        <dbReference type="ARBA" id="ARBA00023125"/>
    </source>
</evidence>
<evidence type="ECO:0000256" key="5">
    <source>
        <dbReference type="ARBA" id="ARBA00022806"/>
    </source>
</evidence>
<keyword evidence="2" id="KW-0235">DNA replication</keyword>
<dbReference type="Pfam" id="PF03796">
    <property type="entry name" value="DnaB_C"/>
    <property type="match status" value="1"/>
</dbReference>
<evidence type="ECO:0000256" key="10">
    <source>
        <dbReference type="ARBA" id="ARBA00048954"/>
    </source>
</evidence>
<evidence type="ECO:0000313" key="14">
    <source>
        <dbReference type="Proteomes" id="UP001449582"/>
    </source>
</evidence>
<keyword evidence="5 13" id="KW-0347">Helicase</keyword>
<dbReference type="PROSITE" id="PS50162">
    <property type="entry name" value="RECA_2"/>
    <property type="match status" value="1"/>
</dbReference>
<keyword evidence="7" id="KW-0238">DNA-binding</keyword>
<evidence type="ECO:0000313" key="13">
    <source>
        <dbReference type="EMBL" id="GAA5414853.1"/>
    </source>
</evidence>
<evidence type="ECO:0000256" key="6">
    <source>
        <dbReference type="ARBA" id="ARBA00022840"/>
    </source>
</evidence>
<dbReference type="PROSITE" id="PS51199">
    <property type="entry name" value="SF4_HELICASE"/>
    <property type="match status" value="1"/>
</dbReference>
<feature type="domain" description="SF4 helicase" evidence="12">
    <location>
        <begin position="190"/>
        <end position="471"/>
    </location>
</feature>
<keyword evidence="8" id="KW-0413">Isomerase</keyword>
<dbReference type="GO" id="GO:0004386">
    <property type="term" value="F:helicase activity"/>
    <property type="evidence" value="ECO:0007669"/>
    <property type="project" value="UniProtKB-KW"/>
</dbReference>
<dbReference type="PANTHER" id="PTHR30153">
    <property type="entry name" value="REPLICATIVE DNA HELICASE DNAB"/>
    <property type="match status" value="1"/>
</dbReference>
<evidence type="ECO:0000259" key="12">
    <source>
        <dbReference type="PROSITE" id="PS51199"/>
    </source>
</evidence>
<dbReference type="Gene3D" id="3.40.50.300">
    <property type="entry name" value="P-loop containing nucleotide triphosphate hydrolases"/>
    <property type="match status" value="1"/>
</dbReference>
<dbReference type="Proteomes" id="UP001449582">
    <property type="component" value="Unassembled WGS sequence"/>
</dbReference>
<proteinExistence type="inferred from homology"/>
<feature type="domain" description="RecA family profile 1" evidence="11">
    <location>
        <begin position="193"/>
        <end position="377"/>
    </location>
</feature>
<dbReference type="Pfam" id="PF00772">
    <property type="entry name" value="DnaB"/>
    <property type="match status" value="1"/>
</dbReference>
<evidence type="ECO:0000256" key="4">
    <source>
        <dbReference type="ARBA" id="ARBA00022801"/>
    </source>
</evidence>
<gene>
    <name evidence="13" type="primary">dnaB</name>
    <name evidence="13" type="ORF">UREOM_5640</name>
</gene>
<dbReference type="InterPro" id="IPR036185">
    <property type="entry name" value="DNA_heli_DnaB-like_N_sf"/>
</dbReference>
<dbReference type="InterPro" id="IPR007694">
    <property type="entry name" value="DNA_helicase_DnaB-like_C"/>
</dbReference>
<dbReference type="SUPFAM" id="SSF48024">
    <property type="entry name" value="N-terminal domain of DnaB helicase"/>
    <property type="match status" value="1"/>
</dbReference>
<dbReference type="CDD" id="cd00984">
    <property type="entry name" value="DnaB_C"/>
    <property type="match status" value="1"/>
</dbReference>
<dbReference type="InterPro" id="IPR016136">
    <property type="entry name" value="DNA_helicase_N/primase_C"/>
</dbReference>
<evidence type="ECO:0000256" key="3">
    <source>
        <dbReference type="ARBA" id="ARBA00022741"/>
    </source>
</evidence>